<dbReference type="Proteomes" id="UP000253941">
    <property type="component" value="Unassembled WGS sequence"/>
</dbReference>
<feature type="compositionally biased region" description="Basic and acidic residues" evidence="1">
    <location>
        <begin position="189"/>
        <end position="200"/>
    </location>
</feature>
<keyword evidence="3" id="KW-1185">Reference proteome</keyword>
<gene>
    <name evidence="2" type="ORF">DRB17_02985</name>
</gene>
<proteinExistence type="predicted"/>
<dbReference type="EMBL" id="QPMH01000002">
    <property type="protein sequence ID" value="RDD63592.1"/>
    <property type="molecule type" value="Genomic_DNA"/>
</dbReference>
<organism evidence="2 3">
    <name type="scientific">Ferruginivarius sediminum</name>
    <dbReference type="NCBI Taxonomy" id="2661937"/>
    <lineage>
        <taxon>Bacteria</taxon>
        <taxon>Pseudomonadati</taxon>
        <taxon>Pseudomonadota</taxon>
        <taxon>Alphaproteobacteria</taxon>
        <taxon>Rhodospirillales</taxon>
        <taxon>Rhodospirillaceae</taxon>
        <taxon>Ferruginivarius</taxon>
    </lineage>
</organism>
<evidence type="ECO:0000313" key="2">
    <source>
        <dbReference type="EMBL" id="RDD63592.1"/>
    </source>
</evidence>
<feature type="region of interest" description="Disordered" evidence="1">
    <location>
        <begin position="176"/>
        <end position="200"/>
    </location>
</feature>
<evidence type="ECO:0000256" key="1">
    <source>
        <dbReference type="SAM" id="MobiDB-lite"/>
    </source>
</evidence>
<accession>A0A369TFJ4</accession>
<sequence>MPLSQPAEREELHHRRYDFRGFRRADGLWDIEGRLCDIKAYPFENEDRGTIQPGEALHDMEIRLTIGEDFVVRDVEATTNSGPFHVCPAIAPNYRKLIGKRLGAGWRRTLRDEVGGTEGCTHLTEMLGAMATVAFQTLYPVLASEGKLKAASGRRPPLIDSCHAFRSDGPVVKREWPKHYTGEDEPAEEPVHETAKAGKP</sequence>
<dbReference type="InterPro" id="IPR021312">
    <property type="entry name" value="DUF2889"/>
</dbReference>
<evidence type="ECO:0000313" key="3">
    <source>
        <dbReference type="Proteomes" id="UP000253941"/>
    </source>
</evidence>
<protein>
    <submittedName>
        <fullName evidence="2">DUF2889 domain-containing protein</fullName>
    </submittedName>
</protein>
<reference evidence="2 3" key="1">
    <citation type="submission" date="2018-07" db="EMBL/GenBank/DDBJ databases">
        <title>Venubactetium sediminum gen. nov., sp. nov., isolated from a marine solar saltern.</title>
        <authorList>
            <person name="Wang S."/>
        </authorList>
    </citation>
    <scope>NUCLEOTIDE SEQUENCE [LARGE SCALE GENOMIC DNA]</scope>
    <source>
        <strain evidence="2 3">WD2A32</strain>
    </source>
</reference>
<dbReference type="RefSeq" id="WP_114580849.1">
    <property type="nucleotide sequence ID" value="NZ_QPMH01000002.1"/>
</dbReference>
<dbReference type="Pfam" id="PF11136">
    <property type="entry name" value="DUF2889"/>
    <property type="match status" value="1"/>
</dbReference>
<comment type="caution">
    <text evidence="2">The sequence shown here is derived from an EMBL/GenBank/DDBJ whole genome shotgun (WGS) entry which is preliminary data.</text>
</comment>
<name>A0A369TFJ4_9PROT</name>
<dbReference type="AlphaFoldDB" id="A0A369TFJ4"/>